<evidence type="ECO:0000313" key="3">
    <source>
        <dbReference type="Proteomes" id="UP000248597"/>
    </source>
</evidence>
<reference evidence="2 3" key="1">
    <citation type="submission" date="2017-08" db="EMBL/GenBank/DDBJ databases">
        <title>Infants hospitalized years apart are colonized by the same room-sourced microbial strains.</title>
        <authorList>
            <person name="Brooks B."/>
            <person name="Olm M.R."/>
            <person name="Firek B.A."/>
            <person name="Baker R."/>
            <person name="Thomas B.C."/>
            <person name="Morowitz M.J."/>
            <person name="Banfield J.F."/>
        </authorList>
    </citation>
    <scope>NUCLEOTIDE SEQUENCE [LARGE SCALE GENOMIC DNA]</scope>
    <source>
        <strain evidence="2">S2_005_003_R2_47</strain>
    </source>
</reference>
<dbReference type="InterPro" id="IPR036661">
    <property type="entry name" value="Luciferase-like_sf"/>
</dbReference>
<comment type="caution">
    <text evidence="2">The sequence shown here is derived from an EMBL/GenBank/DDBJ whole genome shotgun (WGS) entry which is preliminary data.</text>
</comment>
<accession>A0A2W5KZL0</accession>
<dbReference type="Pfam" id="PF00296">
    <property type="entry name" value="Bac_luciferase"/>
    <property type="match status" value="1"/>
</dbReference>
<dbReference type="PANTHER" id="PTHR30137">
    <property type="entry name" value="LUCIFERASE-LIKE MONOOXYGENASE"/>
    <property type="match status" value="1"/>
</dbReference>
<organism evidence="2 3">
    <name type="scientific">Sphingopyxis macrogoltabida</name>
    <name type="common">Sphingomonas macrogoltabidus</name>
    <dbReference type="NCBI Taxonomy" id="33050"/>
    <lineage>
        <taxon>Bacteria</taxon>
        <taxon>Pseudomonadati</taxon>
        <taxon>Pseudomonadota</taxon>
        <taxon>Alphaproteobacteria</taxon>
        <taxon>Sphingomonadales</taxon>
        <taxon>Sphingomonadaceae</taxon>
        <taxon>Sphingopyxis</taxon>
    </lineage>
</organism>
<dbReference type="InterPro" id="IPR011251">
    <property type="entry name" value="Luciferase-like_dom"/>
</dbReference>
<protein>
    <submittedName>
        <fullName evidence="2">LLM class flavin-dependent oxidoreductase</fullName>
    </submittedName>
</protein>
<dbReference type="AlphaFoldDB" id="A0A2W5KZL0"/>
<dbReference type="PANTHER" id="PTHR30137:SF6">
    <property type="entry name" value="LUCIFERASE-LIKE MONOOXYGENASE"/>
    <property type="match status" value="1"/>
</dbReference>
<evidence type="ECO:0000313" key="2">
    <source>
        <dbReference type="EMBL" id="PZQ21509.1"/>
    </source>
</evidence>
<dbReference type="EMBL" id="QFPJ01000028">
    <property type="protein sequence ID" value="PZQ21509.1"/>
    <property type="molecule type" value="Genomic_DNA"/>
</dbReference>
<evidence type="ECO:0000259" key="1">
    <source>
        <dbReference type="Pfam" id="PF00296"/>
    </source>
</evidence>
<dbReference type="GO" id="GO:0005829">
    <property type="term" value="C:cytosol"/>
    <property type="evidence" value="ECO:0007669"/>
    <property type="project" value="TreeGrafter"/>
</dbReference>
<proteinExistence type="predicted"/>
<name>A0A2W5KZL0_SPHMC</name>
<dbReference type="GO" id="GO:0016705">
    <property type="term" value="F:oxidoreductase activity, acting on paired donors, with incorporation or reduction of molecular oxygen"/>
    <property type="evidence" value="ECO:0007669"/>
    <property type="project" value="InterPro"/>
</dbReference>
<dbReference type="InterPro" id="IPR050766">
    <property type="entry name" value="Bact_Lucif_Oxidored"/>
</dbReference>
<gene>
    <name evidence="2" type="ORF">DI569_11745</name>
</gene>
<sequence length="364" mass="40478">MSVGVNLNFSNYFQPAMSDEEMYANEFRLAIAAEDMGFDMLNAVEHHFDDYALCPNNFIVLANLAAKTKQIKLCLGAIVVPWHHDILRIAENIAQLDTITDGRLLVSFARGLAKDEYDGFRVDMAEARGRFDEATRFITETLRSGVAEYDGDFFKQPRVEIRPRMPRPLDGRLFSAATSIDSVPSVAKLGAGIVTVNQGGIEALMPSITAHREIFKETFGREAPRPTIAEVMFCHEDAAEAERIAREYAAKNLVTILGHYRLIDVDWSKVKGYEAYAAGQQMMIAAGKEALFEAYVANQLWGTPEQIIEKYRQRVAITGGHDLVLTCSFAGLPYDLVESSMRLFAAEALPTIHAIEREQTSVAA</sequence>
<dbReference type="Gene3D" id="3.20.20.30">
    <property type="entry name" value="Luciferase-like domain"/>
    <property type="match status" value="1"/>
</dbReference>
<dbReference type="SUPFAM" id="SSF51679">
    <property type="entry name" value="Bacterial luciferase-like"/>
    <property type="match status" value="1"/>
</dbReference>
<dbReference type="Proteomes" id="UP000248597">
    <property type="component" value="Unassembled WGS sequence"/>
</dbReference>
<feature type="domain" description="Luciferase-like" evidence="1">
    <location>
        <begin position="15"/>
        <end position="316"/>
    </location>
</feature>